<dbReference type="GO" id="GO:0003677">
    <property type="term" value="F:DNA binding"/>
    <property type="evidence" value="ECO:0007669"/>
    <property type="project" value="UniProtKB-KW"/>
</dbReference>
<dbReference type="InterPro" id="IPR000835">
    <property type="entry name" value="HTH_MarR-typ"/>
</dbReference>
<protein>
    <submittedName>
        <fullName evidence="5">DNA-binding transcriptional regulator, MarR family</fullName>
    </submittedName>
</protein>
<sequence>MTQPPQDSHELLFSNIGFLLGKTNQIKDRFLDQYLVEEEITSGQVKVLFRLYLSNNQRSSDISKALGVDGGAMTRMLDRLEKKHFIQRIADPDDRRSVLIQLTDTGQVVTSRALPLAQAAINNLTECLTTEEKQNLLHCLSKIVSSSLSEECHLSNKKDEKC</sequence>
<dbReference type="Gene3D" id="1.10.10.10">
    <property type="entry name" value="Winged helix-like DNA-binding domain superfamily/Winged helix DNA-binding domain"/>
    <property type="match status" value="1"/>
</dbReference>
<dbReference type="EMBL" id="FQVF01000015">
    <property type="protein sequence ID" value="SHG06349.1"/>
    <property type="molecule type" value="Genomic_DNA"/>
</dbReference>
<keyword evidence="6" id="KW-1185">Reference proteome</keyword>
<keyword evidence="1" id="KW-0805">Transcription regulation</keyword>
<dbReference type="Pfam" id="PF01047">
    <property type="entry name" value="MarR"/>
    <property type="match status" value="1"/>
</dbReference>
<dbReference type="OrthoDB" id="6195716at2"/>
<accession>A0A1M5GRI1</accession>
<keyword evidence="2 5" id="KW-0238">DNA-binding</keyword>
<name>A0A1M5GRI1_9GAMM</name>
<dbReference type="PANTHER" id="PTHR42756">
    <property type="entry name" value="TRANSCRIPTIONAL REGULATOR, MARR"/>
    <property type="match status" value="1"/>
</dbReference>
<dbReference type="PRINTS" id="PR00598">
    <property type="entry name" value="HTHMARR"/>
</dbReference>
<evidence type="ECO:0000256" key="2">
    <source>
        <dbReference type="ARBA" id="ARBA00023125"/>
    </source>
</evidence>
<evidence type="ECO:0000313" key="5">
    <source>
        <dbReference type="EMBL" id="SHG06349.1"/>
    </source>
</evidence>
<dbReference type="GO" id="GO:0003700">
    <property type="term" value="F:DNA-binding transcription factor activity"/>
    <property type="evidence" value="ECO:0007669"/>
    <property type="project" value="InterPro"/>
</dbReference>
<dbReference type="PANTHER" id="PTHR42756:SF1">
    <property type="entry name" value="TRANSCRIPTIONAL REPRESSOR OF EMRAB OPERON"/>
    <property type="match status" value="1"/>
</dbReference>
<organism evidence="5 6">
    <name type="scientific">Marinomonas polaris DSM 16579</name>
    <dbReference type="NCBI Taxonomy" id="1122206"/>
    <lineage>
        <taxon>Bacteria</taxon>
        <taxon>Pseudomonadati</taxon>
        <taxon>Pseudomonadota</taxon>
        <taxon>Gammaproteobacteria</taxon>
        <taxon>Oceanospirillales</taxon>
        <taxon>Oceanospirillaceae</taxon>
        <taxon>Marinomonas</taxon>
    </lineage>
</organism>
<dbReference type="STRING" id="1122206.SAMN02745753_03190"/>
<dbReference type="InterPro" id="IPR036388">
    <property type="entry name" value="WH-like_DNA-bd_sf"/>
</dbReference>
<proteinExistence type="predicted"/>
<dbReference type="PROSITE" id="PS50995">
    <property type="entry name" value="HTH_MARR_2"/>
    <property type="match status" value="1"/>
</dbReference>
<reference evidence="6" key="1">
    <citation type="submission" date="2016-11" db="EMBL/GenBank/DDBJ databases">
        <authorList>
            <person name="Varghese N."/>
            <person name="Submissions S."/>
        </authorList>
    </citation>
    <scope>NUCLEOTIDE SEQUENCE [LARGE SCALE GENOMIC DNA]</scope>
    <source>
        <strain evidence="6">DSM 16579</strain>
    </source>
</reference>
<dbReference type="AlphaFoldDB" id="A0A1M5GRI1"/>
<gene>
    <name evidence="5" type="ORF">SAMN02745753_03190</name>
</gene>
<dbReference type="RefSeq" id="WP_072840665.1">
    <property type="nucleotide sequence ID" value="NZ_FQVF01000015.1"/>
</dbReference>
<evidence type="ECO:0000256" key="3">
    <source>
        <dbReference type="ARBA" id="ARBA00023163"/>
    </source>
</evidence>
<dbReference type="SMART" id="SM00347">
    <property type="entry name" value="HTH_MARR"/>
    <property type="match status" value="1"/>
</dbReference>
<dbReference type="InterPro" id="IPR036390">
    <property type="entry name" value="WH_DNA-bd_sf"/>
</dbReference>
<evidence type="ECO:0000256" key="1">
    <source>
        <dbReference type="ARBA" id="ARBA00023015"/>
    </source>
</evidence>
<evidence type="ECO:0000259" key="4">
    <source>
        <dbReference type="PROSITE" id="PS50995"/>
    </source>
</evidence>
<dbReference type="Proteomes" id="UP000184517">
    <property type="component" value="Unassembled WGS sequence"/>
</dbReference>
<dbReference type="SUPFAM" id="SSF46785">
    <property type="entry name" value="Winged helix' DNA-binding domain"/>
    <property type="match status" value="1"/>
</dbReference>
<keyword evidence="3" id="KW-0804">Transcription</keyword>
<evidence type="ECO:0000313" key="6">
    <source>
        <dbReference type="Proteomes" id="UP000184517"/>
    </source>
</evidence>
<feature type="domain" description="HTH marR-type" evidence="4">
    <location>
        <begin position="13"/>
        <end position="145"/>
    </location>
</feature>